<feature type="region of interest" description="Disordered" evidence="1">
    <location>
        <begin position="83"/>
        <end position="128"/>
    </location>
</feature>
<comment type="caution">
    <text evidence="2">The sequence shown here is derived from an EMBL/GenBank/DDBJ whole genome shotgun (WGS) entry which is preliminary data.</text>
</comment>
<sequence>MNASPPIPASFDKLRNGIRYWQPPITASPAVKTFPNKHLHIYKVKSKENGVRMYRIPLRQIHCVSLEGKKEECEQRGCFWRGRQGLQPLGRGSSRDGQAGRKAADDSQEGSTKGSPVGRTELPNRRLPEIRTIVRDSFHLQISDDTARRPPITKRRSVFGNIELK</sequence>
<feature type="compositionally biased region" description="Low complexity" evidence="1">
    <location>
        <begin position="83"/>
        <end position="92"/>
    </location>
</feature>
<dbReference type="EMBL" id="BPLQ01010632">
    <property type="protein sequence ID" value="GIY52129.1"/>
    <property type="molecule type" value="Genomic_DNA"/>
</dbReference>
<evidence type="ECO:0000256" key="1">
    <source>
        <dbReference type="SAM" id="MobiDB-lite"/>
    </source>
</evidence>
<keyword evidence="3" id="KW-1185">Reference proteome</keyword>
<organism evidence="2 3">
    <name type="scientific">Caerostris darwini</name>
    <dbReference type="NCBI Taxonomy" id="1538125"/>
    <lineage>
        <taxon>Eukaryota</taxon>
        <taxon>Metazoa</taxon>
        <taxon>Ecdysozoa</taxon>
        <taxon>Arthropoda</taxon>
        <taxon>Chelicerata</taxon>
        <taxon>Arachnida</taxon>
        <taxon>Araneae</taxon>
        <taxon>Araneomorphae</taxon>
        <taxon>Entelegynae</taxon>
        <taxon>Araneoidea</taxon>
        <taxon>Araneidae</taxon>
        <taxon>Caerostris</taxon>
    </lineage>
</organism>
<protein>
    <submittedName>
        <fullName evidence="2">Uncharacterized protein</fullName>
    </submittedName>
</protein>
<proteinExistence type="predicted"/>
<gene>
    <name evidence="2" type="ORF">CDAR_432241</name>
</gene>
<reference evidence="2 3" key="1">
    <citation type="submission" date="2021-06" db="EMBL/GenBank/DDBJ databases">
        <title>Caerostris darwini draft genome.</title>
        <authorList>
            <person name="Kono N."/>
            <person name="Arakawa K."/>
        </authorList>
    </citation>
    <scope>NUCLEOTIDE SEQUENCE [LARGE SCALE GENOMIC DNA]</scope>
</reference>
<evidence type="ECO:0000313" key="2">
    <source>
        <dbReference type="EMBL" id="GIY52129.1"/>
    </source>
</evidence>
<accession>A0AAV4U2W2</accession>
<name>A0AAV4U2W2_9ARAC</name>
<dbReference type="Proteomes" id="UP001054837">
    <property type="component" value="Unassembled WGS sequence"/>
</dbReference>
<dbReference type="AlphaFoldDB" id="A0AAV4U2W2"/>
<evidence type="ECO:0000313" key="3">
    <source>
        <dbReference type="Proteomes" id="UP001054837"/>
    </source>
</evidence>
<feature type="region of interest" description="Disordered" evidence="1">
    <location>
        <begin position="145"/>
        <end position="165"/>
    </location>
</feature>